<feature type="domain" description="Transposase IS200-like" evidence="2">
    <location>
        <begin position="21"/>
        <end position="136"/>
    </location>
</feature>
<evidence type="ECO:0000259" key="2">
    <source>
        <dbReference type="SMART" id="SM01321"/>
    </source>
</evidence>
<dbReference type="PANTHER" id="PTHR34322:SF2">
    <property type="entry name" value="TRANSPOSASE IS200-LIKE DOMAIN-CONTAINING PROTEIN"/>
    <property type="match status" value="1"/>
</dbReference>
<protein>
    <submittedName>
        <fullName evidence="3">Transposase</fullName>
    </submittedName>
</protein>
<organism evidence="3 4">
    <name type="scientific">Pseudoduganella dura</name>
    <dbReference type="NCBI Taxonomy" id="321982"/>
    <lineage>
        <taxon>Bacteria</taxon>
        <taxon>Pseudomonadati</taxon>
        <taxon>Pseudomonadota</taxon>
        <taxon>Betaproteobacteria</taxon>
        <taxon>Burkholderiales</taxon>
        <taxon>Oxalobacteraceae</taxon>
        <taxon>Telluria group</taxon>
        <taxon>Pseudoduganella</taxon>
    </lineage>
</organism>
<dbReference type="GO" id="GO:0006313">
    <property type="term" value="P:DNA transposition"/>
    <property type="evidence" value="ECO:0007669"/>
    <property type="project" value="InterPro"/>
</dbReference>
<proteinExistence type="predicted"/>
<dbReference type="Gene3D" id="3.30.70.1290">
    <property type="entry name" value="Transposase IS200-like"/>
    <property type="match status" value="1"/>
</dbReference>
<comment type="caution">
    <text evidence="3">The sequence shown here is derived from an EMBL/GenBank/DDBJ whole genome shotgun (WGS) entry which is preliminary data.</text>
</comment>
<reference evidence="3 4" key="1">
    <citation type="submission" date="2019-11" db="EMBL/GenBank/DDBJ databases">
        <title>Draft Genome Sequences of Six Type Strains of the Genus Massilia.</title>
        <authorList>
            <person name="Miess H."/>
            <person name="Frediansyah A."/>
            <person name="Goeker M."/>
            <person name="Gross H."/>
        </authorList>
    </citation>
    <scope>NUCLEOTIDE SEQUENCE [LARGE SCALE GENOMIC DNA]</scope>
    <source>
        <strain evidence="3 4">DSM 17513</strain>
    </source>
</reference>
<gene>
    <name evidence="3" type="ORF">GJV26_21985</name>
</gene>
<dbReference type="Proteomes" id="UP000431684">
    <property type="component" value="Unassembled WGS sequence"/>
</dbReference>
<feature type="region of interest" description="Disordered" evidence="1">
    <location>
        <begin position="210"/>
        <end position="237"/>
    </location>
</feature>
<accession>A0A6I3XTM6</accession>
<dbReference type="PANTHER" id="PTHR34322">
    <property type="entry name" value="TRANSPOSASE, Y1_TNP DOMAIN-CONTAINING"/>
    <property type="match status" value="1"/>
</dbReference>
<evidence type="ECO:0000313" key="3">
    <source>
        <dbReference type="EMBL" id="MUI15115.1"/>
    </source>
</evidence>
<name>A0A6I3XTM6_9BURK</name>
<dbReference type="OrthoDB" id="9814067at2"/>
<dbReference type="SMART" id="SM01321">
    <property type="entry name" value="Y1_Tnp"/>
    <property type="match status" value="1"/>
</dbReference>
<keyword evidence="4" id="KW-1185">Reference proteome</keyword>
<evidence type="ECO:0000256" key="1">
    <source>
        <dbReference type="SAM" id="MobiDB-lite"/>
    </source>
</evidence>
<dbReference type="GO" id="GO:0004803">
    <property type="term" value="F:transposase activity"/>
    <property type="evidence" value="ECO:0007669"/>
    <property type="project" value="InterPro"/>
</dbReference>
<dbReference type="AlphaFoldDB" id="A0A6I3XTM6"/>
<dbReference type="GO" id="GO:0003677">
    <property type="term" value="F:DNA binding"/>
    <property type="evidence" value="ECO:0007669"/>
    <property type="project" value="InterPro"/>
</dbReference>
<dbReference type="InterPro" id="IPR036515">
    <property type="entry name" value="Transposase_17_sf"/>
</dbReference>
<dbReference type="InterPro" id="IPR002686">
    <property type="entry name" value="Transposase_17"/>
</dbReference>
<dbReference type="EMBL" id="WNWM01000002">
    <property type="protein sequence ID" value="MUI15115.1"/>
    <property type="molecule type" value="Genomic_DNA"/>
</dbReference>
<sequence>MAQLGLSIKERRMASQARLHLPGCPLHIIQRGHLRQPCFFHRSDYLVYLDCVREYSRFNGVATHAYVLMTNHIHLLVSADDVMPISAMMKGVSQKYTQYLNRRFERKGTWWEGRFRSSPVPVDRYALICQRYIELNPVRAAMVSSADEYRWSSYAGNAGVQPDDLLTPHSVYLDLSKLTAARHEIYRQLLSVPISPDHLQAIRQAVIGNHPVGLPPDTRRKSKTPASEPGKFPEFGI</sequence>
<evidence type="ECO:0000313" key="4">
    <source>
        <dbReference type="Proteomes" id="UP000431684"/>
    </source>
</evidence>
<dbReference type="Pfam" id="PF01797">
    <property type="entry name" value="Y1_Tnp"/>
    <property type="match status" value="1"/>
</dbReference>
<dbReference type="SUPFAM" id="SSF143422">
    <property type="entry name" value="Transposase IS200-like"/>
    <property type="match status" value="1"/>
</dbReference>